<keyword evidence="1" id="KW-0812">Transmembrane</keyword>
<dbReference type="Pfam" id="PF07727">
    <property type="entry name" value="RVT_2"/>
    <property type="match status" value="1"/>
</dbReference>
<evidence type="ECO:0000313" key="3">
    <source>
        <dbReference type="EMBL" id="RDX92169.1"/>
    </source>
</evidence>
<dbReference type="Proteomes" id="UP000257109">
    <property type="component" value="Unassembled WGS sequence"/>
</dbReference>
<comment type="caution">
    <text evidence="3">The sequence shown here is derived from an EMBL/GenBank/DDBJ whole genome shotgun (WGS) entry which is preliminary data.</text>
</comment>
<sequence length="328" mass="38082">MRLPYGSQVLISIANTIYFSNNFLLTNVLYMPSFTFNLIFVSRLVNSIDYKLIFSLDIPLMTSWSNYIEFFLSLSVISKIVCLSLKIKPNQGICDISRNLIQSYSKIYKVQKWQSSCWMIFIIATAFYIKYYLVALKHHNRTINESTMLWLWFKLFYSNPKYQNVSVYMLLIMLPFSSTGCEAGTKGYLLFDLKTREFLFPRMSYFMRIFFPLRIPITLGLSHVYPLARRPSDPNRSSNHKAKLVSKGFTQTAGLDYYLETFNPIVNMKIIGLILALTSSFNLYLHQLGMNNTFLHGNLFEEVYMKAPLGLTIPAQYGVQICKNLFMA</sequence>
<dbReference type="InterPro" id="IPR013103">
    <property type="entry name" value="RVT_2"/>
</dbReference>
<gene>
    <name evidence="3" type="ORF">CR513_25737</name>
</gene>
<keyword evidence="1" id="KW-0472">Membrane</keyword>
<organism evidence="3 4">
    <name type="scientific">Mucuna pruriens</name>
    <name type="common">Velvet bean</name>
    <name type="synonym">Dolichos pruriens</name>
    <dbReference type="NCBI Taxonomy" id="157652"/>
    <lineage>
        <taxon>Eukaryota</taxon>
        <taxon>Viridiplantae</taxon>
        <taxon>Streptophyta</taxon>
        <taxon>Embryophyta</taxon>
        <taxon>Tracheophyta</taxon>
        <taxon>Spermatophyta</taxon>
        <taxon>Magnoliopsida</taxon>
        <taxon>eudicotyledons</taxon>
        <taxon>Gunneridae</taxon>
        <taxon>Pentapetalae</taxon>
        <taxon>rosids</taxon>
        <taxon>fabids</taxon>
        <taxon>Fabales</taxon>
        <taxon>Fabaceae</taxon>
        <taxon>Papilionoideae</taxon>
        <taxon>50 kb inversion clade</taxon>
        <taxon>NPAAA clade</taxon>
        <taxon>indigoferoid/millettioid clade</taxon>
        <taxon>Phaseoleae</taxon>
        <taxon>Mucuna</taxon>
    </lineage>
</organism>
<protein>
    <recommendedName>
        <fullName evidence="2">Reverse transcriptase Ty1/copia-type domain-containing protein</fullName>
    </recommendedName>
</protein>
<feature type="non-terminal residue" evidence="3">
    <location>
        <position position="1"/>
    </location>
</feature>
<evidence type="ECO:0000256" key="1">
    <source>
        <dbReference type="SAM" id="Phobius"/>
    </source>
</evidence>
<accession>A0A371GNM7</accession>
<feature type="transmembrane region" description="Helical" evidence="1">
    <location>
        <begin position="21"/>
        <end position="44"/>
    </location>
</feature>
<keyword evidence="4" id="KW-1185">Reference proteome</keyword>
<feature type="transmembrane region" description="Helical" evidence="1">
    <location>
        <begin position="116"/>
        <end position="134"/>
    </location>
</feature>
<feature type="transmembrane region" description="Helical" evidence="1">
    <location>
        <begin position="265"/>
        <end position="285"/>
    </location>
</feature>
<feature type="transmembrane region" description="Helical" evidence="1">
    <location>
        <begin position="205"/>
        <end position="225"/>
    </location>
</feature>
<dbReference type="STRING" id="157652.A0A371GNM7"/>
<evidence type="ECO:0000313" key="4">
    <source>
        <dbReference type="Proteomes" id="UP000257109"/>
    </source>
</evidence>
<name>A0A371GNM7_MUCPR</name>
<feature type="transmembrane region" description="Helical" evidence="1">
    <location>
        <begin position="165"/>
        <end position="184"/>
    </location>
</feature>
<dbReference type="AlphaFoldDB" id="A0A371GNM7"/>
<keyword evidence="1" id="KW-1133">Transmembrane helix</keyword>
<dbReference type="EMBL" id="QJKJ01004935">
    <property type="protein sequence ID" value="RDX92169.1"/>
    <property type="molecule type" value="Genomic_DNA"/>
</dbReference>
<evidence type="ECO:0000259" key="2">
    <source>
        <dbReference type="Pfam" id="PF07727"/>
    </source>
</evidence>
<proteinExistence type="predicted"/>
<reference evidence="3" key="1">
    <citation type="submission" date="2018-05" db="EMBL/GenBank/DDBJ databases">
        <title>Draft genome of Mucuna pruriens seed.</title>
        <authorList>
            <person name="Nnadi N.E."/>
            <person name="Vos R."/>
            <person name="Hasami M.H."/>
            <person name="Devisetty U.K."/>
            <person name="Aguiy J.C."/>
        </authorList>
    </citation>
    <scope>NUCLEOTIDE SEQUENCE [LARGE SCALE GENOMIC DNA]</scope>
    <source>
        <strain evidence="3">JCA_2017</strain>
    </source>
</reference>
<feature type="domain" description="Reverse transcriptase Ty1/copia-type" evidence="2">
    <location>
        <begin position="233"/>
        <end position="316"/>
    </location>
</feature>